<feature type="region of interest" description="Disordered" evidence="4">
    <location>
        <begin position="339"/>
        <end position="358"/>
    </location>
</feature>
<dbReference type="InterPro" id="IPR051310">
    <property type="entry name" value="MCP_chemotaxis"/>
</dbReference>
<dbReference type="PROSITE" id="PS50111">
    <property type="entry name" value="CHEMOTAXIS_TRANSDUC_2"/>
    <property type="match status" value="1"/>
</dbReference>
<keyword evidence="3" id="KW-0807">Transducer</keyword>
<dbReference type="SUPFAM" id="SSF58104">
    <property type="entry name" value="Methyl-accepting chemotaxis protein (MCP) signaling domain"/>
    <property type="match status" value="1"/>
</dbReference>
<dbReference type="SUPFAM" id="SSF55785">
    <property type="entry name" value="PYP-like sensor domain (PAS domain)"/>
    <property type="match status" value="1"/>
</dbReference>
<evidence type="ECO:0000313" key="10">
    <source>
        <dbReference type="Proteomes" id="UP001205890"/>
    </source>
</evidence>
<feature type="domain" description="HAMP" evidence="8">
    <location>
        <begin position="221"/>
        <end position="274"/>
    </location>
</feature>
<feature type="compositionally biased region" description="Pro residues" evidence="4">
    <location>
        <begin position="614"/>
        <end position="623"/>
    </location>
</feature>
<dbReference type="Gene3D" id="3.30.450.20">
    <property type="entry name" value="PAS domain"/>
    <property type="match status" value="1"/>
</dbReference>
<evidence type="ECO:0000256" key="6">
    <source>
        <dbReference type="SAM" id="SignalP"/>
    </source>
</evidence>
<dbReference type="PANTHER" id="PTHR43531">
    <property type="entry name" value="PROTEIN ICFG"/>
    <property type="match status" value="1"/>
</dbReference>
<dbReference type="Pfam" id="PF13188">
    <property type="entry name" value="PAS_8"/>
    <property type="match status" value="1"/>
</dbReference>
<feature type="domain" description="Methyl-accepting transducer" evidence="7">
    <location>
        <begin position="324"/>
        <end position="553"/>
    </location>
</feature>
<dbReference type="CDD" id="cd11386">
    <property type="entry name" value="MCP_signal"/>
    <property type="match status" value="1"/>
</dbReference>
<dbReference type="InterPro" id="IPR003660">
    <property type="entry name" value="HAMP_dom"/>
</dbReference>
<evidence type="ECO:0000313" key="9">
    <source>
        <dbReference type="EMBL" id="MCP8939162.1"/>
    </source>
</evidence>
<feature type="transmembrane region" description="Helical" evidence="5">
    <location>
        <begin position="43"/>
        <end position="63"/>
    </location>
</feature>
<dbReference type="InterPro" id="IPR035965">
    <property type="entry name" value="PAS-like_dom_sf"/>
</dbReference>
<sequence length="635" mass="66247">MHRTTSSKMMSIAVAGAALAALFAAMAGAAVLYPPSTFGLAPFLAWSGAALVAVFAPTVWLLGRRDRAVAGMLVALRAAEGPPAAWRSRSDEIGDIARAVAASRDAEAQRARLTAALRACHDAVMVTDENHVIVSMNEAAVALFRDHLDDFRAQLPDFDPDKVLGSNMAIFHRRAAHQERLAESLSRAQTSRVRIGRQVFDLTVSPAFAEGGKRAGTVLVWHIMTAQSEIQEIVTALADGDFGRRIELRGKSGFTLAIAEALNALAERLDSTISELGQSLSGLAEGDLTGVISKDYHGRFGELRDSLNETLSRLASTVHAVQTTASDVSAASREIAAGADNLSRRTEEQASSLEQTAATTEQLAASVKSSAASSREALETARAAMAVAEKGGCVVNEAVAAMARIEAASQKITDITSVIDDIAFQTNLLALNAAVEAARAGEAGKGFAVVASEVRTLAQRSSEAAKDITGLITSSTSEVAAGVKLVRAAGEALEQIVGASGRVTLIVSDISSASAEQANGIDETSQAVAHMDEITQRNAALAEESAAAASELTRQTQQLNAIVATFRTGQAVRAPSAEAARPAPNEPARIRQLAEQAFKGGAQRPGPSAQRPAPRTPNAPPPRAAAGGRAGWDEF</sequence>
<dbReference type="RefSeq" id="WP_254742122.1">
    <property type="nucleotide sequence ID" value="NZ_JANCLU010000010.1"/>
</dbReference>
<protein>
    <submittedName>
        <fullName evidence="9">Methyl-accepting chemotaxis protein</fullName>
    </submittedName>
</protein>
<evidence type="ECO:0000259" key="7">
    <source>
        <dbReference type="PROSITE" id="PS50111"/>
    </source>
</evidence>
<dbReference type="InterPro" id="IPR004090">
    <property type="entry name" value="Chemotax_Me-accpt_rcpt"/>
</dbReference>
<dbReference type="EMBL" id="JANCLU010000010">
    <property type="protein sequence ID" value="MCP8939162.1"/>
    <property type="molecule type" value="Genomic_DNA"/>
</dbReference>
<dbReference type="Pfam" id="PF00015">
    <property type="entry name" value="MCPsignal"/>
    <property type="match status" value="1"/>
</dbReference>
<name>A0ABT1LCD9_9HYPH</name>
<evidence type="ECO:0000256" key="2">
    <source>
        <dbReference type="ARBA" id="ARBA00029447"/>
    </source>
</evidence>
<keyword evidence="1" id="KW-0488">Methylation</keyword>
<dbReference type="PROSITE" id="PS50885">
    <property type="entry name" value="HAMP"/>
    <property type="match status" value="2"/>
</dbReference>
<keyword evidence="6" id="KW-0732">Signal</keyword>
<dbReference type="Gene3D" id="1.10.287.950">
    <property type="entry name" value="Methyl-accepting chemotaxis protein"/>
    <property type="match status" value="1"/>
</dbReference>
<comment type="caution">
    <text evidence="9">The sequence shown here is derived from an EMBL/GenBank/DDBJ whole genome shotgun (WGS) entry which is preliminary data.</text>
</comment>
<evidence type="ECO:0000259" key="8">
    <source>
        <dbReference type="PROSITE" id="PS50885"/>
    </source>
</evidence>
<keyword evidence="5" id="KW-0472">Membrane</keyword>
<dbReference type="Proteomes" id="UP001205890">
    <property type="component" value="Unassembled WGS sequence"/>
</dbReference>
<dbReference type="SMART" id="SM00283">
    <property type="entry name" value="MA"/>
    <property type="match status" value="1"/>
</dbReference>
<evidence type="ECO:0000256" key="3">
    <source>
        <dbReference type="PROSITE-ProRule" id="PRU00284"/>
    </source>
</evidence>
<evidence type="ECO:0000256" key="4">
    <source>
        <dbReference type="SAM" id="MobiDB-lite"/>
    </source>
</evidence>
<dbReference type="InterPro" id="IPR000014">
    <property type="entry name" value="PAS"/>
</dbReference>
<reference evidence="9 10" key="1">
    <citation type="submission" date="2022-07" db="EMBL/GenBank/DDBJ databases">
        <authorList>
            <person name="Li W.-J."/>
            <person name="Deng Q.-Q."/>
        </authorList>
    </citation>
    <scope>NUCLEOTIDE SEQUENCE [LARGE SCALE GENOMIC DNA]</scope>
    <source>
        <strain evidence="9 10">SYSU M60028</strain>
    </source>
</reference>
<accession>A0ABT1LCD9</accession>
<proteinExistence type="inferred from homology"/>
<evidence type="ECO:0000256" key="5">
    <source>
        <dbReference type="SAM" id="Phobius"/>
    </source>
</evidence>
<keyword evidence="5" id="KW-0812">Transmembrane</keyword>
<keyword evidence="10" id="KW-1185">Reference proteome</keyword>
<keyword evidence="5" id="KW-1133">Transmembrane helix</keyword>
<comment type="similarity">
    <text evidence="2">Belongs to the methyl-accepting chemotaxis (MCP) protein family.</text>
</comment>
<feature type="domain" description="HAMP" evidence="8">
    <location>
        <begin position="275"/>
        <end position="319"/>
    </location>
</feature>
<feature type="chain" id="PRO_5045326723" evidence="6">
    <location>
        <begin position="21"/>
        <end position="635"/>
    </location>
</feature>
<feature type="signal peptide" evidence="6">
    <location>
        <begin position="1"/>
        <end position="20"/>
    </location>
</feature>
<organism evidence="9 10">
    <name type="scientific">Alsobacter ponti</name>
    <dbReference type="NCBI Taxonomy" id="2962936"/>
    <lineage>
        <taxon>Bacteria</taxon>
        <taxon>Pseudomonadati</taxon>
        <taxon>Pseudomonadota</taxon>
        <taxon>Alphaproteobacteria</taxon>
        <taxon>Hyphomicrobiales</taxon>
        <taxon>Alsobacteraceae</taxon>
        <taxon>Alsobacter</taxon>
    </lineage>
</organism>
<feature type="region of interest" description="Disordered" evidence="4">
    <location>
        <begin position="594"/>
        <end position="635"/>
    </location>
</feature>
<evidence type="ECO:0000256" key="1">
    <source>
        <dbReference type="ARBA" id="ARBA00022481"/>
    </source>
</evidence>
<dbReference type="CDD" id="cd00130">
    <property type="entry name" value="PAS"/>
    <property type="match status" value="1"/>
</dbReference>
<gene>
    <name evidence="9" type="ORF">NK718_11600</name>
</gene>
<dbReference type="PANTHER" id="PTHR43531:SF14">
    <property type="entry name" value="METHYL-ACCEPTING CHEMOTAXIS PROTEIN I-RELATED"/>
    <property type="match status" value="1"/>
</dbReference>
<dbReference type="PRINTS" id="PR00260">
    <property type="entry name" value="CHEMTRNSDUCR"/>
</dbReference>
<dbReference type="InterPro" id="IPR004089">
    <property type="entry name" value="MCPsignal_dom"/>
</dbReference>